<reference evidence="3" key="1">
    <citation type="journal article" date="2021" name="Science">
        <title>Hunting the eagle killer: A cyanobacterial neurotoxin causes vacuolar myelinopathy.</title>
        <authorList>
            <person name="Breinlinger S."/>
            <person name="Phillips T.J."/>
            <person name="Haram B.N."/>
            <person name="Mares J."/>
            <person name="Martinez Yerena J.A."/>
            <person name="Hrouzek P."/>
            <person name="Sobotka R."/>
            <person name="Henderson W.M."/>
            <person name="Schmieder P."/>
            <person name="Williams S.M."/>
            <person name="Lauderdale J.D."/>
            <person name="Wilde H.D."/>
            <person name="Gerrin W."/>
            <person name="Kust A."/>
            <person name="Washington J.W."/>
            <person name="Wagner C."/>
            <person name="Geier B."/>
            <person name="Liebeke M."/>
            <person name="Enke H."/>
            <person name="Niedermeyer T.H.J."/>
            <person name="Wilde S.B."/>
        </authorList>
    </citation>
    <scope>NUCLEOTIDE SEQUENCE [LARGE SCALE GENOMIC DNA]</scope>
    <source>
        <strain evidence="3">Thurmond2011</strain>
    </source>
</reference>
<feature type="compositionally biased region" description="Polar residues" evidence="1">
    <location>
        <begin position="45"/>
        <end position="63"/>
    </location>
</feature>
<proteinExistence type="predicted"/>
<sequence>MTTTNSNGAKRNGKAKTAITEPATTTDQLEQLEQMLAEEPKETPQETAQAPEPTSEQLLQQAKQETRAAKPQEEEKPDPTPTTGGGEITTATSQIEGAIAQSAQKLVQIEEQARTARVQMGFELGQQEAQDIRQGHQLGLLTALVQAKAQDTNDLAEQLQALRQHTDGTTSTAINSLLQGLVKEPAKIAPLGQATPTQRKLKII</sequence>
<organism evidence="2 3">
    <name type="scientific">Aetokthonos hydrillicola Thurmond2011</name>
    <dbReference type="NCBI Taxonomy" id="2712845"/>
    <lineage>
        <taxon>Bacteria</taxon>
        <taxon>Bacillati</taxon>
        <taxon>Cyanobacteriota</taxon>
        <taxon>Cyanophyceae</taxon>
        <taxon>Nostocales</taxon>
        <taxon>Hapalosiphonaceae</taxon>
        <taxon>Aetokthonos</taxon>
    </lineage>
</organism>
<feature type="compositionally biased region" description="Basic and acidic residues" evidence="1">
    <location>
        <begin position="64"/>
        <end position="78"/>
    </location>
</feature>
<keyword evidence="3" id="KW-1185">Reference proteome</keyword>
<feature type="region of interest" description="Disordered" evidence="1">
    <location>
        <begin position="1"/>
        <end position="89"/>
    </location>
</feature>
<gene>
    <name evidence="2" type="ORF">G7B40_001510</name>
</gene>
<evidence type="ECO:0000313" key="3">
    <source>
        <dbReference type="Proteomes" id="UP000667802"/>
    </source>
</evidence>
<feature type="compositionally biased region" description="Low complexity" evidence="1">
    <location>
        <begin position="28"/>
        <end position="37"/>
    </location>
</feature>
<protein>
    <submittedName>
        <fullName evidence="2">Uncharacterized protein</fullName>
    </submittedName>
</protein>
<evidence type="ECO:0000256" key="1">
    <source>
        <dbReference type="SAM" id="MobiDB-lite"/>
    </source>
</evidence>
<dbReference type="RefSeq" id="WP_208345878.1">
    <property type="nucleotide sequence ID" value="NZ_CAWQFN010000758.1"/>
</dbReference>
<dbReference type="EMBL" id="JAALHA020000001">
    <property type="protein sequence ID" value="MDR9893263.1"/>
    <property type="molecule type" value="Genomic_DNA"/>
</dbReference>
<dbReference type="AlphaFoldDB" id="A0AAP5I548"/>
<dbReference type="Proteomes" id="UP000667802">
    <property type="component" value="Unassembled WGS sequence"/>
</dbReference>
<comment type="caution">
    <text evidence="2">The sequence shown here is derived from an EMBL/GenBank/DDBJ whole genome shotgun (WGS) entry which is preliminary data.</text>
</comment>
<accession>A0AAP5I548</accession>
<name>A0AAP5I548_9CYAN</name>
<evidence type="ECO:0000313" key="2">
    <source>
        <dbReference type="EMBL" id="MDR9893263.1"/>
    </source>
</evidence>